<dbReference type="SUPFAM" id="SSF55486">
    <property type="entry name" value="Metalloproteases ('zincins'), catalytic domain"/>
    <property type="match status" value="1"/>
</dbReference>
<dbReference type="Gene3D" id="2.60.40.10">
    <property type="entry name" value="Immunoglobulins"/>
    <property type="match status" value="1"/>
</dbReference>
<dbReference type="SUPFAM" id="SSF49265">
    <property type="entry name" value="Fibronectin type III"/>
    <property type="match status" value="1"/>
</dbReference>
<dbReference type="CDD" id="cd00063">
    <property type="entry name" value="FN3"/>
    <property type="match status" value="1"/>
</dbReference>
<accession>A0A3D9S3P6</accession>
<name>A0A3D9S3P6_9FLAO</name>
<dbReference type="AlphaFoldDB" id="A0A3D9S3P6"/>
<dbReference type="GO" id="GO:0004252">
    <property type="term" value="F:serine-type endopeptidase activity"/>
    <property type="evidence" value="ECO:0007669"/>
    <property type="project" value="InterPro"/>
</dbReference>
<gene>
    <name evidence="7" type="ORF">BX611_0756</name>
</gene>
<dbReference type="InterPro" id="IPR026444">
    <property type="entry name" value="Secre_tail"/>
</dbReference>
<proteinExistence type="predicted"/>
<sequence>MKYFNNKFFLFFLFFSVQIFTVSAQEKFKIWSKKSISEKSSALKVDRRSIPSEFSVYDLDINSLKNTLKNAPKRNGNLNKSSIVLSFPNGDGELENYEIFETPIMEESLQNKYPNIRSYIGKGVENSNVTIRFSITESGLNAMTFQNSKETTFIDPYTKNKESYLVYNKTDLPAPEETFICKFDDLNSNTTKAITTTSSKADNANDGVLRTFRLAIATTGEYSQFHLNQQNIGSLETDEVKKAAVLSAIVTTMTRVNGIFERDVALTMVLVDNNTDIIFLNGDTDGFTNDDSEKLIDESQSVINATIGTNNYDIGHTFSTGGGGLAQLNSPCTPTGKARGITGSGSPIGDAYDIDYVAHEMGHQYGAHHTFNATSGGCSGNISQGTAIEPGSGSTIMAYSGLCAPNNVQNLSDAYFHYISIKEMWANITIGNSTCAAISNITNNMPIIEGVKDYTVPISTPFALSVNATDIDGDNLTYTWEQLDSESTTYPLVSTAIGGPAFRSLSPSENPERTFPALATILLGNTANEWEVLPSVSRTMRFGVTVRDNNENGGQTASAESVVTFSENSGAFKVTSQTTPENWYAGTAETITWDVANTTDAPVNCSKVNILFSTDGGKTYPFVLASNVQNNGLYNIVTPNITTKNGRIKVESVGNIFFNTNIADIEVQSSEFIMNFEASSLDICASNEVVYNMTYNTYLDFNEETTFSATEIPNGATVTFNPETAIDDNTAVQMIVTGIDSNIVGSYSISVTGTSTSIIKSTAVSLNVFSSQINPPTLSLPENESVGLLEPYNLSWTSDENILTYNIEIATDETFSTILESDNLNVNNYTPQLLQHNTTYYWRIKGKNDCGESEYSTIYNFTTANIVCNTNNAEDTPIDVPDNTLSGVSSIINITNNKIISDVNVTVNVPHQWVGDLTLTLISPKGTNVLLSENNGDEGLNYTNTIFDSDADKSISTGTAPFTGVFKPQGELSILNNEESYGEWTLLVVDGGPEDLGSIESWSIEICGVEVISDDNDKDGVLNDVDICPDTPLGNVVDATGCTIFSLPAENFTIEAISETCPDKNNGQILISAQENYPYQVTINGNNANLVNENLNPGIYNVCIAITEENYEQCFVVTIEEGVTISGKATVESGKASIEIEQGTAPYIVLVNNEFALETFSSSFSIDNIKHGDLVEVKTNISCEGVFSKSIDLFDEIVAYPNPTKGNFEIALPVSQNKVKIELYNIQSQLISVKEYNVVYGKVQLNLTNNATGLYFAKVYLDKPVLLKIIKE</sequence>
<evidence type="ECO:0000313" key="8">
    <source>
        <dbReference type="Proteomes" id="UP000256429"/>
    </source>
</evidence>
<dbReference type="Proteomes" id="UP000256429">
    <property type="component" value="Unassembled WGS sequence"/>
</dbReference>
<evidence type="ECO:0000259" key="6">
    <source>
        <dbReference type="PROSITE" id="PS51829"/>
    </source>
</evidence>
<dbReference type="PROSITE" id="PS51829">
    <property type="entry name" value="P_HOMO_B"/>
    <property type="match status" value="1"/>
</dbReference>
<keyword evidence="2 4" id="KW-0732">Signal</keyword>
<dbReference type="OrthoDB" id="9792152at2"/>
<dbReference type="EMBL" id="QTTQ01000009">
    <property type="protein sequence ID" value="REE83465.1"/>
    <property type="molecule type" value="Genomic_DNA"/>
</dbReference>
<dbReference type="GO" id="GO:0005509">
    <property type="term" value="F:calcium ion binding"/>
    <property type="evidence" value="ECO:0007669"/>
    <property type="project" value="InterPro"/>
</dbReference>
<organism evidence="7 8">
    <name type="scientific">Lutibacter oceani</name>
    <dbReference type="NCBI Taxonomy" id="1853311"/>
    <lineage>
        <taxon>Bacteria</taxon>
        <taxon>Pseudomonadati</taxon>
        <taxon>Bacteroidota</taxon>
        <taxon>Flavobacteriia</taxon>
        <taxon>Flavobacteriales</taxon>
        <taxon>Flavobacteriaceae</taxon>
        <taxon>Lutibacter</taxon>
    </lineage>
</organism>
<comment type="caution">
    <text evidence="7">The sequence shown here is derived from an EMBL/GenBank/DDBJ whole genome shotgun (WGS) entry which is preliminary data.</text>
</comment>
<evidence type="ECO:0000259" key="5">
    <source>
        <dbReference type="PROSITE" id="PS50853"/>
    </source>
</evidence>
<dbReference type="Gene3D" id="3.40.390.10">
    <property type="entry name" value="Collagenase (Catalytic Domain)"/>
    <property type="match status" value="1"/>
</dbReference>
<feature type="domain" description="Fibronectin type-III" evidence="5">
    <location>
        <begin position="775"/>
        <end position="866"/>
    </location>
</feature>
<dbReference type="InterPro" id="IPR008979">
    <property type="entry name" value="Galactose-bd-like_sf"/>
</dbReference>
<evidence type="ECO:0000256" key="3">
    <source>
        <dbReference type="ARBA" id="ARBA00022801"/>
    </source>
</evidence>
<dbReference type="SUPFAM" id="SSF49785">
    <property type="entry name" value="Galactose-binding domain-like"/>
    <property type="match status" value="1"/>
</dbReference>
<keyword evidence="8" id="KW-1185">Reference proteome</keyword>
<dbReference type="NCBIfam" id="TIGR04183">
    <property type="entry name" value="Por_Secre_tail"/>
    <property type="match status" value="1"/>
</dbReference>
<dbReference type="InterPro" id="IPR013783">
    <property type="entry name" value="Ig-like_fold"/>
</dbReference>
<dbReference type="InterPro" id="IPR024079">
    <property type="entry name" value="MetalloPept_cat_dom_sf"/>
</dbReference>
<evidence type="ECO:0000256" key="2">
    <source>
        <dbReference type="ARBA" id="ARBA00022729"/>
    </source>
</evidence>
<dbReference type="RefSeq" id="WP_115878181.1">
    <property type="nucleotide sequence ID" value="NZ_QTTQ01000009.1"/>
</dbReference>
<dbReference type="InterPro" id="IPR002884">
    <property type="entry name" value="P_dom"/>
</dbReference>
<dbReference type="GO" id="GO:0008237">
    <property type="term" value="F:metallopeptidase activity"/>
    <property type="evidence" value="ECO:0007669"/>
    <property type="project" value="InterPro"/>
</dbReference>
<dbReference type="GO" id="GO:0006508">
    <property type="term" value="P:proteolysis"/>
    <property type="evidence" value="ECO:0007669"/>
    <property type="project" value="UniProtKB-KW"/>
</dbReference>
<feature type="signal peptide" evidence="4">
    <location>
        <begin position="1"/>
        <end position="24"/>
    </location>
</feature>
<reference evidence="7 8" key="1">
    <citation type="submission" date="2018-08" db="EMBL/GenBank/DDBJ databases">
        <title>Genomic Encyclopedia of Type Strains, Phase III (KMG-III): the genomes of soil and plant-associated and newly described type strains.</title>
        <authorList>
            <person name="Whitman W."/>
        </authorList>
    </citation>
    <scope>NUCLEOTIDE SEQUENCE [LARGE SCALE GENOMIC DNA]</scope>
    <source>
        <strain evidence="7 8">325-5</strain>
    </source>
</reference>
<dbReference type="Pfam" id="PF13583">
    <property type="entry name" value="Reprolysin_4"/>
    <property type="match status" value="1"/>
</dbReference>
<dbReference type="InterPro" id="IPR036116">
    <property type="entry name" value="FN3_sf"/>
</dbReference>
<feature type="chain" id="PRO_5017714211" evidence="4">
    <location>
        <begin position="25"/>
        <end position="1272"/>
    </location>
</feature>
<dbReference type="SUPFAM" id="SSF103647">
    <property type="entry name" value="TSP type-3 repeat"/>
    <property type="match status" value="1"/>
</dbReference>
<keyword evidence="3" id="KW-0378">Hydrolase</keyword>
<keyword evidence="1" id="KW-0645">Protease</keyword>
<dbReference type="InterPro" id="IPR003961">
    <property type="entry name" value="FN3_dom"/>
</dbReference>
<feature type="domain" description="P/Homo B" evidence="6">
    <location>
        <begin position="860"/>
        <end position="1012"/>
    </location>
</feature>
<evidence type="ECO:0000256" key="4">
    <source>
        <dbReference type="SAM" id="SignalP"/>
    </source>
</evidence>
<evidence type="ECO:0000313" key="7">
    <source>
        <dbReference type="EMBL" id="REE83465.1"/>
    </source>
</evidence>
<dbReference type="Pfam" id="PF01483">
    <property type="entry name" value="P_proprotein"/>
    <property type="match status" value="1"/>
</dbReference>
<protein>
    <submittedName>
        <fullName evidence="7">Putative secreted protein (Por secretion system target)</fullName>
    </submittedName>
</protein>
<dbReference type="InterPro" id="IPR028974">
    <property type="entry name" value="TSP_type-3_rpt"/>
</dbReference>
<dbReference type="Gene3D" id="2.60.120.260">
    <property type="entry name" value="Galactose-binding domain-like"/>
    <property type="match status" value="1"/>
</dbReference>
<evidence type="ECO:0000256" key="1">
    <source>
        <dbReference type="ARBA" id="ARBA00022670"/>
    </source>
</evidence>
<dbReference type="Pfam" id="PF18962">
    <property type="entry name" value="Por_Secre_tail"/>
    <property type="match status" value="1"/>
</dbReference>
<dbReference type="PROSITE" id="PS50853">
    <property type="entry name" value="FN3"/>
    <property type="match status" value="1"/>
</dbReference>